<reference evidence="1 2" key="1">
    <citation type="submission" date="2018-05" db="EMBL/GenBank/DDBJ databases">
        <title>Acuticoccus sediminis sp. nov., isolated from deep-sea sediment of Indian Ocean.</title>
        <authorList>
            <person name="Liu X."/>
            <person name="Lai Q."/>
            <person name="Du Y."/>
            <person name="Sun F."/>
            <person name="Zhang X."/>
            <person name="Wang S."/>
            <person name="Shao Z."/>
        </authorList>
    </citation>
    <scope>NUCLEOTIDE SEQUENCE [LARGE SCALE GENOMIC DNA]</scope>
    <source>
        <strain evidence="1 2">PTG4-2</strain>
    </source>
</reference>
<name>A0A8B2NFW1_9HYPH</name>
<evidence type="ECO:0000313" key="1">
    <source>
        <dbReference type="EMBL" id="RAH95662.1"/>
    </source>
</evidence>
<keyword evidence="2" id="KW-1185">Reference proteome</keyword>
<dbReference type="EMBL" id="QHHQ01000025">
    <property type="protein sequence ID" value="RAH95662.1"/>
    <property type="molecule type" value="Genomic_DNA"/>
</dbReference>
<dbReference type="InterPro" id="IPR018777">
    <property type="entry name" value="Replication_initiator_prot_A"/>
</dbReference>
<dbReference type="Pfam" id="PF10134">
    <property type="entry name" value="RPA"/>
    <property type="match status" value="1"/>
</dbReference>
<dbReference type="AlphaFoldDB" id="A0A8B2NFW1"/>
<gene>
    <name evidence="1" type="ORF">DLJ53_34180</name>
</gene>
<dbReference type="OrthoDB" id="581589at2"/>
<accession>A0A8B2NFW1</accession>
<evidence type="ECO:0008006" key="3">
    <source>
        <dbReference type="Google" id="ProtNLM"/>
    </source>
</evidence>
<comment type="caution">
    <text evidence="1">The sequence shown here is derived from an EMBL/GenBank/DDBJ whole genome shotgun (WGS) entry which is preliminary data.</text>
</comment>
<dbReference type="Proteomes" id="UP000249590">
    <property type="component" value="Unassembled WGS sequence"/>
</dbReference>
<evidence type="ECO:0000313" key="2">
    <source>
        <dbReference type="Proteomes" id="UP000249590"/>
    </source>
</evidence>
<dbReference type="RefSeq" id="WP_111352792.1">
    <property type="nucleotide sequence ID" value="NZ_QHHQ01000025.1"/>
</dbReference>
<proteinExistence type="predicted"/>
<protein>
    <recommendedName>
        <fullName evidence="3">Replication initiator protein A</fullName>
    </recommendedName>
</protein>
<organism evidence="1 2">
    <name type="scientific">Acuticoccus sediminis</name>
    <dbReference type="NCBI Taxonomy" id="2184697"/>
    <lineage>
        <taxon>Bacteria</taxon>
        <taxon>Pseudomonadati</taxon>
        <taxon>Pseudomonadota</taxon>
        <taxon>Alphaproteobacteria</taxon>
        <taxon>Hyphomicrobiales</taxon>
        <taxon>Amorphaceae</taxon>
        <taxon>Acuticoccus</taxon>
    </lineage>
</organism>
<sequence>MVPALQTEMFEVVAYDPPLRDQRDVMEYPFLSIQKGRTKPIVFSDERNGTEVRISSERHTGLANIWDWDLIVFAQAHVNDAIEQGLPTSPRIQFAPYDALRYMRRKTGGGDYRQLAAAIDRLYSTSVRTTIRAEDGGLGAFRWISGFWIPMQYKKALMTKEDLEVFGKMPPDPARPWTIELTPWLYNSILSRKSILAIHPDYFDLTGGMERWLYRLARKAVPEKADFPGFSFRMDTLHKRSGSTRPLRNFALDIRRIAERQPLPEYSVIVNRDGPYELVTLFRDRSKPGRVPRGLKRLIEGET</sequence>